<keyword evidence="5" id="KW-0067">ATP-binding</keyword>
<dbReference type="OrthoDB" id="6432165at2759"/>
<keyword evidence="2" id="KW-0227">DNA damage</keyword>
<evidence type="ECO:0000256" key="7">
    <source>
        <dbReference type="ARBA" id="ARBA00023204"/>
    </source>
</evidence>
<dbReference type="PANTHER" id="PTHR47642:SF5">
    <property type="entry name" value="ATP-DEPENDENT DNA HELICASE"/>
    <property type="match status" value="1"/>
</dbReference>
<dbReference type="SUPFAM" id="SSF52540">
    <property type="entry name" value="P-loop containing nucleoside triphosphate hydrolases"/>
    <property type="match status" value="1"/>
</dbReference>
<keyword evidence="1" id="KW-0547">Nucleotide-binding</keyword>
<evidence type="ECO:0000256" key="6">
    <source>
        <dbReference type="ARBA" id="ARBA00023125"/>
    </source>
</evidence>
<protein>
    <submittedName>
        <fullName evidence="10">ATP-dependent DNA helicase PIF1</fullName>
    </submittedName>
</protein>
<dbReference type="PANTHER" id="PTHR47642">
    <property type="entry name" value="ATP-DEPENDENT DNA HELICASE"/>
    <property type="match status" value="1"/>
</dbReference>
<keyword evidence="7" id="KW-0234">DNA repair</keyword>
<dbReference type="Pfam" id="PF21530">
    <property type="entry name" value="Pif1_2B_dom"/>
    <property type="match status" value="1"/>
</dbReference>
<keyword evidence="6" id="KW-0238">DNA-binding</keyword>
<evidence type="ECO:0000256" key="1">
    <source>
        <dbReference type="ARBA" id="ARBA00022741"/>
    </source>
</evidence>
<keyword evidence="8" id="KW-0413">Isomerase</keyword>
<dbReference type="EMBL" id="BGPR01001111">
    <property type="protein sequence ID" value="GBM45755.1"/>
    <property type="molecule type" value="Genomic_DNA"/>
</dbReference>
<dbReference type="Gene3D" id="2.30.30.940">
    <property type="match status" value="1"/>
</dbReference>
<keyword evidence="11" id="KW-1185">Reference proteome</keyword>
<gene>
    <name evidence="10" type="primary">pif1_140</name>
    <name evidence="10" type="ORF">AVEN_242795_1</name>
</gene>
<dbReference type="InterPro" id="IPR027417">
    <property type="entry name" value="P-loop_NTPase"/>
</dbReference>
<dbReference type="AlphaFoldDB" id="A0A4Y2FZ93"/>
<evidence type="ECO:0000313" key="11">
    <source>
        <dbReference type="Proteomes" id="UP000499080"/>
    </source>
</evidence>
<accession>A0A4Y2FZ93</accession>
<feature type="domain" description="DNA helicase Pif1-like 2B" evidence="9">
    <location>
        <begin position="75"/>
        <end position="107"/>
    </location>
</feature>
<organism evidence="10 11">
    <name type="scientific">Araneus ventricosus</name>
    <name type="common">Orbweaver spider</name>
    <name type="synonym">Epeira ventricosa</name>
    <dbReference type="NCBI Taxonomy" id="182803"/>
    <lineage>
        <taxon>Eukaryota</taxon>
        <taxon>Metazoa</taxon>
        <taxon>Ecdysozoa</taxon>
        <taxon>Arthropoda</taxon>
        <taxon>Chelicerata</taxon>
        <taxon>Arachnida</taxon>
        <taxon>Araneae</taxon>
        <taxon>Araneomorphae</taxon>
        <taxon>Entelegynae</taxon>
        <taxon>Araneoidea</taxon>
        <taxon>Araneidae</taxon>
        <taxon>Araneus</taxon>
    </lineage>
</organism>
<dbReference type="CDD" id="cd18809">
    <property type="entry name" value="SF1_C_RecD"/>
    <property type="match status" value="1"/>
</dbReference>
<dbReference type="GO" id="GO:0004386">
    <property type="term" value="F:helicase activity"/>
    <property type="evidence" value="ECO:0007669"/>
    <property type="project" value="UniProtKB-KW"/>
</dbReference>
<evidence type="ECO:0000256" key="4">
    <source>
        <dbReference type="ARBA" id="ARBA00022806"/>
    </source>
</evidence>
<keyword evidence="4 10" id="KW-0347">Helicase</keyword>
<proteinExistence type="predicted"/>
<dbReference type="Proteomes" id="UP000499080">
    <property type="component" value="Unassembled WGS sequence"/>
</dbReference>
<dbReference type="Gene3D" id="3.40.50.300">
    <property type="entry name" value="P-loop containing nucleotide triphosphate hydrolases"/>
    <property type="match status" value="1"/>
</dbReference>
<reference evidence="10 11" key="1">
    <citation type="journal article" date="2019" name="Sci. Rep.">
        <title>Orb-weaving spider Araneus ventricosus genome elucidates the spidroin gene catalogue.</title>
        <authorList>
            <person name="Kono N."/>
            <person name="Nakamura H."/>
            <person name="Ohtoshi R."/>
            <person name="Moran D.A.P."/>
            <person name="Shinohara A."/>
            <person name="Yoshida Y."/>
            <person name="Fujiwara M."/>
            <person name="Mori M."/>
            <person name="Tomita M."/>
            <person name="Arakawa K."/>
        </authorList>
    </citation>
    <scope>NUCLEOTIDE SEQUENCE [LARGE SCALE GENOMIC DNA]</scope>
</reference>
<dbReference type="InterPro" id="IPR049163">
    <property type="entry name" value="Pif1-like_2B_dom"/>
</dbReference>
<evidence type="ECO:0000256" key="3">
    <source>
        <dbReference type="ARBA" id="ARBA00022801"/>
    </source>
</evidence>
<evidence type="ECO:0000313" key="10">
    <source>
        <dbReference type="EMBL" id="GBM45755.1"/>
    </source>
</evidence>
<name>A0A4Y2FZ93_ARAVE</name>
<comment type="caution">
    <text evidence="10">The sequence shown here is derived from an EMBL/GenBank/DDBJ whole genome shotgun (WGS) entry which is preliminary data.</text>
</comment>
<keyword evidence="3" id="KW-0378">Hydrolase</keyword>
<sequence>MNGEFSTEKALRIYPSNDQVTKHNDAVLQHFRRIAISRIKTQDQLVDATLTRNSEALDMSKIIPTDINKTGGLPAELEIFVGAKVMLRSNIDVKKGLVNGAIGFITEIHWSNFRRAQMYEQDIPSVTVNFGNNGVHRIEPISVQFPAKRRYGTAERRMLPLILSWAATTHKMQGSTVDYAVIYIGRKLFAAGQAYVALSRVKSLDGLLIEELDCSKLTGKVPCNKEALEEVDRMRNYRPPSVS</sequence>
<evidence type="ECO:0000256" key="5">
    <source>
        <dbReference type="ARBA" id="ARBA00022840"/>
    </source>
</evidence>
<dbReference type="InterPro" id="IPR051055">
    <property type="entry name" value="PIF1_helicase"/>
</dbReference>
<evidence type="ECO:0000256" key="8">
    <source>
        <dbReference type="ARBA" id="ARBA00023235"/>
    </source>
</evidence>
<evidence type="ECO:0000259" key="9">
    <source>
        <dbReference type="Pfam" id="PF21530"/>
    </source>
</evidence>
<evidence type="ECO:0000256" key="2">
    <source>
        <dbReference type="ARBA" id="ARBA00022763"/>
    </source>
</evidence>